<organism evidence="1 2">
    <name type="scientific">Candidatus Daviesbacteria bacterium RIFCSPLOWO2_01_FULL_40_24</name>
    <dbReference type="NCBI Taxonomy" id="1797787"/>
    <lineage>
        <taxon>Bacteria</taxon>
        <taxon>Candidatus Daviesiibacteriota</taxon>
    </lineage>
</organism>
<protein>
    <submittedName>
        <fullName evidence="1">Uncharacterized protein</fullName>
    </submittedName>
</protein>
<proteinExistence type="predicted"/>
<gene>
    <name evidence="1" type="ORF">A3B49_02365</name>
</gene>
<sequence>MEMRKLSSSDPMWIDQSGVQRLIREYRGSRNNQSGEKQQHSLGRVLARMYKGQIVLNAGNLNEEETLQLMLATESAPRRISRQLGQGIHYLFAVSKQEED</sequence>
<dbReference type="AlphaFoldDB" id="A0A1F5MIY7"/>
<accession>A0A1F5MIY7</accession>
<evidence type="ECO:0000313" key="1">
    <source>
        <dbReference type="EMBL" id="OGE65250.1"/>
    </source>
</evidence>
<dbReference type="Proteomes" id="UP000178017">
    <property type="component" value="Unassembled WGS sequence"/>
</dbReference>
<reference evidence="1 2" key="1">
    <citation type="journal article" date="2016" name="Nat. Commun.">
        <title>Thousands of microbial genomes shed light on interconnected biogeochemical processes in an aquifer system.</title>
        <authorList>
            <person name="Anantharaman K."/>
            <person name="Brown C.T."/>
            <person name="Hug L.A."/>
            <person name="Sharon I."/>
            <person name="Castelle C.J."/>
            <person name="Probst A.J."/>
            <person name="Thomas B.C."/>
            <person name="Singh A."/>
            <person name="Wilkins M.J."/>
            <person name="Karaoz U."/>
            <person name="Brodie E.L."/>
            <person name="Williams K.H."/>
            <person name="Hubbard S.S."/>
            <person name="Banfield J.F."/>
        </authorList>
    </citation>
    <scope>NUCLEOTIDE SEQUENCE [LARGE SCALE GENOMIC DNA]</scope>
</reference>
<dbReference type="EMBL" id="MFDO01000021">
    <property type="protein sequence ID" value="OGE65250.1"/>
    <property type="molecule type" value="Genomic_DNA"/>
</dbReference>
<comment type="caution">
    <text evidence="1">The sequence shown here is derived from an EMBL/GenBank/DDBJ whole genome shotgun (WGS) entry which is preliminary data.</text>
</comment>
<name>A0A1F5MIY7_9BACT</name>
<evidence type="ECO:0000313" key="2">
    <source>
        <dbReference type="Proteomes" id="UP000178017"/>
    </source>
</evidence>